<reference evidence="2" key="1">
    <citation type="submission" date="2020-06" db="EMBL/GenBank/DDBJ databases">
        <authorList>
            <person name="Li T."/>
            <person name="Hu X."/>
            <person name="Zhang T."/>
            <person name="Song X."/>
            <person name="Zhang H."/>
            <person name="Dai N."/>
            <person name="Sheng W."/>
            <person name="Hou X."/>
            <person name="Wei L."/>
        </authorList>
    </citation>
    <scope>NUCLEOTIDE SEQUENCE</scope>
    <source>
        <strain evidence="2">G02</strain>
        <tissue evidence="2">Leaf</tissue>
    </source>
</reference>
<reference evidence="2" key="2">
    <citation type="journal article" date="2024" name="Plant">
        <title>Genomic evolution and insights into agronomic trait innovations of Sesamum species.</title>
        <authorList>
            <person name="Miao H."/>
            <person name="Wang L."/>
            <person name="Qu L."/>
            <person name="Liu H."/>
            <person name="Sun Y."/>
            <person name="Le M."/>
            <person name="Wang Q."/>
            <person name="Wei S."/>
            <person name="Zheng Y."/>
            <person name="Lin W."/>
            <person name="Duan Y."/>
            <person name="Cao H."/>
            <person name="Xiong S."/>
            <person name="Wang X."/>
            <person name="Wei L."/>
            <person name="Li C."/>
            <person name="Ma Q."/>
            <person name="Ju M."/>
            <person name="Zhao R."/>
            <person name="Li G."/>
            <person name="Mu C."/>
            <person name="Tian Q."/>
            <person name="Mei H."/>
            <person name="Zhang T."/>
            <person name="Gao T."/>
            <person name="Zhang H."/>
        </authorList>
    </citation>
    <scope>NUCLEOTIDE SEQUENCE</scope>
    <source>
        <strain evidence="2">G02</strain>
    </source>
</reference>
<comment type="caution">
    <text evidence="2">The sequence shown here is derived from an EMBL/GenBank/DDBJ whole genome shotgun (WGS) entry which is preliminary data.</text>
</comment>
<proteinExistence type="predicted"/>
<evidence type="ECO:0000313" key="2">
    <source>
        <dbReference type="EMBL" id="KAL0423269.1"/>
    </source>
</evidence>
<protein>
    <submittedName>
        <fullName evidence="2">Uncharacterized protein</fullName>
    </submittedName>
</protein>
<dbReference type="AlphaFoldDB" id="A0AAW2V321"/>
<accession>A0AAW2V321</accession>
<keyword evidence="1" id="KW-0175">Coiled coil</keyword>
<name>A0AAW2V321_SESRA</name>
<feature type="coiled-coil region" evidence="1">
    <location>
        <begin position="25"/>
        <end position="83"/>
    </location>
</feature>
<dbReference type="EMBL" id="JACGWJ010000004">
    <property type="protein sequence ID" value="KAL0423269.1"/>
    <property type="molecule type" value="Genomic_DNA"/>
</dbReference>
<sequence length="85" mass="9912">MAKSEHIEKEIVDLKERRTSLCATLKRQKQISHNAQNKVHEIEEDIAKLDNTTLLNDAIVEDLESSRENLEALKEEFKSFCLRFV</sequence>
<organism evidence="2">
    <name type="scientific">Sesamum radiatum</name>
    <name type="common">Black benniseed</name>
    <dbReference type="NCBI Taxonomy" id="300843"/>
    <lineage>
        <taxon>Eukaryota</taxon>
        <taxon>Viridiplantae</taxon>
        <taxon>Streptophyta</taxon>
        <taxon>Embryophyta</taxon>
        <taxon>Tracheophyta</taxon>
        <taxon>Spermatophyta</taxon>
        <taxon>Magnoliopsida</taxon>
        <taxon>eudicotyledons</taxon>
        <taxon>Gunneridae</taxon>
        <taxon>Pentapetalae</taxon>
        <taxon>asterids</taxon>
        <taxon>lamiids</taxon>
        <taxon>Lamiales</taxon>
        <taxon>Pedaliaceae</taxon>
        <taxon>Sesamum</taxon>
    </lineage>
</organism>
<gene>
    <name evidence="2" type="ORF">Sradi_0861700</name>
</gene>
<evidence type="ECO:0000256" key="1">
    <source>
        <dbReference type="SAM" id="Coils"/>
    </source>
</evidence>